<dbReference type="KEGG" id="mefw:F1737_08055"/>
<dbReference type="GO" id="GO:0005524">
    <property type="term" value="F:ATP binding"/>
    <property type="evidence" value="ECO:0007669"/>
    <property type="project" value="UniProtKB-UniRule"/>
</dbReference>
<feature type="binding site" evidence="6">
    <location>
        <begin position="234"/>
        <end position="236"/>
    </location>
    <ligand>
        <name>substrate</name>
    </ligand>
</feature>
<dbReference type="Gene3D" id="3.30.930.10">
    <property type="entry name" value="Bira Bifunctional Protein, Domain 2"/>
    <property type="match status" value="1"/>
</dbReference>
<dbReference type="NCBIfam" id="TIGR00470">
    <property type="entry name" value="sepS"/>
    <property type="match status" value="1"/>
</dbReference>
<comment type="catalytic activity">
    <reaction evidence="6">
        <text>tRNA(Cys) + O-phospho-L-serine + ATP = O-phospho-L-seryl-tRNA(Cys) + AMP + diphosphate</text>
        <dbReference type="Rhea" id="RHEA:25678"/>
        <dbReference type="Rhea" id="RHEA-COMP:9661"/>
        <dbReference type="Rhea" id="RHEA-COMP:9719"/>
        <dbReference type="ChEBI" id="CHEBI:30616"/>
        <dbReference type="ChEBI" id="CHEBI:33019"/>
        <dbReference type="ChEBI" id="CHEBI:57524"/>
        <dbReference type="ChEBI" id="CHEBI:78442"/>
        <dbReference type="ChEBI" id="CHEBI:78551"/>
        <dbReference type="ChEBI" id="CHEBI:456215"/>
        <dbReference type="EC" id="6.1.1.27"/>
    </reaction>
</comment>
<comment type="similarity">
    <text evidence="6">Belongs to the class-II aminoacyl-tRNA synthetase family. O-phosphoseryl-tRNA(Cys) synthetase subfamily.</text>
</comment>
<dbReference type="Pfam" id="PF01409">
    <property type="entry name" value="tRNA-synt_2d"/>
    <property type="match status" value="1"/>
</dbReference>
<dbReference type="HAMAP" id="MF_01674">
    <property type="entry name" value="Sep_tRNA_synth"/>
    <property type="match status" value="1"/>
</dbReference>
<evidence type="ECO:0000256" key="5">
    <source>
        <dbReference type="ARBA" id="ARBA00023146"/>
    </source>
</evidence>
<evidence type="ECO:0000256" key="6">
    <source>
        <dbReference type="HAMAP-Rule" id="MF_01674"/>
    </source>
</evidence>
<dbReference type="InterPro" id="IPR041590">
    <property type="entry name" value="SepRS_C"/>
</dbReference>
<evidence type="ECO:0000256" key="4">
    <source>
        <dbReference type="ARBA" id="ARBA00022917"/>
    </source>
</evidence>
<evidence type="ECO:0000256" key="3">
    <source>
        <dbReference type="ARBA" id="ARBA00022840"/>
    </source>
</evidence>
<dbReference type="GeneID" id="85230108"/>
<dbReference type="Proteomes" id="UP001301797">
    <property type="component" value="Chromosome"/>
</dbReference>
<dbReference type="PROSITE" id="PS50862">
    <property type="entry name" value="AA_TRNA_LIGASE_II"/>
    <property type="match status" value="1"/>
</dbReference>
<keyword evidence="5 6" id="KW-0030">Aminoacyl-tRNA synthetase</keyword>
<dbReference type="InterPro" id="IPR002319">
    <property type="entry name" value="Phenylalanyl-tRNA_Synthase"/>
</dbReference>
<organism evidence="8 9">
    <name type="scientific">Methanochimaera problematica</name>
    <dbReference type="NCBI Taxonomy" id="2609417"/>
    <lineage>
        <taxon>Archaea</taxon>
        <taxon>Methanobacteriati</taxon>
        <taxon>Methanobacteriota</taxon>
        <taxon>Stenosarchaea group</taxon>
        <taxon>Methanomicrobia</taxon>
        <taxon>Methanomicrobiales</taxon>
        <taxon>Methanomicrobiaceae</taxon>
        <taxon>Methanochimaera</taxon>
    </lineage>
</organism>
<keyword evidence="4 6" id="KW-0648">Protein biosynthesis</keyword>
<evidence type="ECO:0000313" key="9">
    <source>
        <dbReference type="Proteomes" id="UP001301797"/>
    </source>
</evidence>
<feature type="binding site" evidence="6">
    <location>
        <begin position="276"/>
        <end position="277"/>
    </location>
    <ligand>
        <name>substrate</name>
    </ligand>
</feature>
<dbReference type="EC" id="6.1.1.27" evidence="6"/>
<evidence type="ECO:0000256" key="1">
    <source>
        <dbReference type="ARBA" id="ARBA00022598"/>
    </source>
</evidence>
<dbReference type="GO" id="GO:0043816">
    <property type="term" value="F:phosphoserine-tRNA(Cys) ligase activity"/>
    <property type="evidence" value="ECO:0007669"/>
    <property type="project" value="UniProtKB-EC"/>
</dbReference>
<dbReference type="GO" id="GO:0043039">
    <property type="term" value="P:tRNA aminoacylation"/>
    <property type="evidence" value="ECO:0007669"/>
    <property type="project" value="UniProtKB-UniRule"/>
</dbReference>
<keyword evidence="1 6" id="KW-0436">Ligase</keyword>
<accession>A0AA97FCX1</accession>
<evidence type="ECO:0000259" key="7">
    <source>
        <dbReference type="PROSITE" id="PS50862"/>
    </source>
</evidence>
<dbReference type="RefSeq" id="WP_317137884.1">
    <property type="nucleotide sequence ID" value="NZ_CP043875.1"/>
</dbReference>
<dbReference type="GO" id="GO:0006412">
    <property type="term" value="P:translation"/>
    <property type="evidence" value="ECO:0007669"/>
    <property type="project" value="UniProtKB-KW"/>
</dbReference>
<sequence>MMFDAEEFRELAKKDFDEAWHAGKEVLDTPPVSQRYPRMEFHRAKPHPIAETIERLRQAYLMMGFDEARVPVFIDESDVYKQFGPEASAVLDRVFYLGGLPRPNVGIGKKQLDQIAEILGKPLDAEVEENLRKKLHSYKKSEIDGDELTYELSVVLGTDDGLVVRIMDEVFPEFRELCPESSRTTLRSHMTSGWFMTLGEIWDKVPLPIRQFSIDRCFRREQEEGPTRLMTYHSASCIIAGEGVSVEDGKAVAASLLSAFGFTDFEFRPDEKRSKYYVPDTQTEVYAKHPVHGWVEVATFGIYSPHSLAAYGVEVPVMNLGLGVERLAMIEYEAEDVRALTHPQFFPQSFSDLQIARSVFLKEEPESCVGVEIAEAISAVARENADAISPCEFLAWKSDSYCGCKIKVFVYEDEENSKLLGPAALNDIFVVDGKILGLPDTKNYKKQRDKGVDAHLSFIEAIANLAASRIEEAVFYAESGSVDVKMVKVPSELNLSVEPWAMRFITDNNKKVDVRGPVFTAVRWEIEECECECEDDECHCHDDDCECGDECTCGDDCACGQ</sequence>
<dbReference type="SUPFAM" id="SSF55681">
    <property type="entry name" value="Class II aaRS and biotin synthetases"/>
    <property type="match status" value="1"/>
</dbReference>
<keyword evidence="3 6" id="KW-0067">ATP-binding</keyword>
<dbReference type="AlphaFoldDB" id="A0AA97FCX1"/>
<dbReference type="InterPro" id="IPR006195">
    <property type="entry name" value="aa-tRNA-synth_II"/>
</dbReference>
<dbReference type="Pfam" id="PF18006">
    <property type="entry name" value="SepRS_C"/>
    <property type="match status" value="1"/>
</dbReference>
<comment type="function">
    <text evidence="6">Catalyzes the attachment of O-phosphoserine (Sep) to tRNA(Cys).</text>
</comment>
<keyword evidence="9" id="KW-1185">Reference proteome</keyword>
<dbReference type="EMBL" id="CP043875">
    <property type="protein sequence ID" value="WOF16644.1"/>
    <property type="molecule type" value="Genomic_DNA"/>
</dbReference>
<name>A0AA97FCX1_9EURY</name>
<dbReference type="InterPro" id="IPR005246">
    <property type="entry name" value="O-Pseryl-tRNA(Cys)_ligase"/>
</dbReference>
<comment type="subunit">
    <text evidence="6">Homotetramer. Interacts with SepCysS.</text>
</comment>
<feature type="binding site" evidence="6">
    <location>
        <begin position="189"/>
        <end position="191"/>
    </location>
    <ligand>
        <name>substrate</name>
    </ligand>
</feature>
<protein>
    <recommendedName>
        <fullName evidence="6">O-phosphoserine--tRNA(Cys) ligase</fullName>
        <shortName evidence="6">O-phosphoserine--tRNA ligase</shortName>
        <ecNumber evidence="6">6.1.1.27</ecNumber>
    </recommendedName>
    <alternativeName>
        <fullName evidence="6">Non-canonical O-phosphoseryl-tRNA(Cys) synthetase</fullName>
    </alternativeName>
    <alternativeName>
        <fullName evidence="6">O-phosphoseryl-tRNA(Cys) synthetase</fullName>
        <shortName evidence="6">SepRS</shortName>
    </alternativeName>
</protein>
<dbReference type="GO" id="GO:0000049">
    <property type="term" value="F:tRNA binding"/>
    <property type="evidence" value="ECO:0007669"/>
    <property type="project" value="InterPro"/>
</dbReference>
<feature type="binding site" evidence="6">
    <location>
        <position position="319"/>
    </location>
    <ligand>
        <name>substrate</name>
    </ligand>
</feature>
<dbReference type="Gene3D" id="6.20.250.20">
    <property type="match status" value="1"/>
</dbReference>
<evidence type="ECO:0000313" key="8">
    <source>
        <dbReference type="EMBL" id="WOF16644.1"/>
    </source>
</evidence>
<feature type="domain" description="Aminoacyl-transfer RNA synthetases class-II family profile" evidence="7">
    <location>
        <begin position="207"/>
        <end position="347"/>
    </location>
</feature>
<evidence type="ECO:0000256" key="2">
    <source>
        <dbReference type="ARBA" id="ARBA00022741"/>
    </source>
</evidence>
<proteinExistence type="inferred from homology"/>
<keyword evidence="2 6" id="KW-0547">Nucleotide-binding</keyword>
<dbReference type="InterPro" id="IPR045864">
    <property type="entry name" value="aa-tRNA-synth_II/BPL/LPL"/>
</dbReference>
<reference evidence="8 9" key="1">
    <citation type="submission" date="2019-09" db="EMBL/GenBank/DDBJ databases">
        <title>The complete genome of Methanoplanus sp. FWC-SCC4.</title>
        <authorList>
            <person name="Chen S.-C."/>
            <person name="Zhou Y.-Z."/>
            <person name="Lai M.-C."/>
        </authorList>
    </citation>
    <scope>NUCLEOTIDE SEQUENCE [LARGE SCALE GENOMIC DNA]</scope>
    <source>
        <strain evidence="8 9">FWC-SCC4</strain>
    </source>
</reference>
<gene>
    <name evidence="6" type="primary">sepS</name>
    <name evidence="8" type="ORF">F1737_08055</name>
</gene>